<evidence type="ECO:0000313" key="16">
    <source>
        <dbReference type="Proteomes" id="UP000008237"/>
    </source>
</evidence>
<dbReference type="SUPFAM" id="SSF82708">
    <property type="entry name" value="R3H domain"/>
    <property type="match status" value="1"/>
</dbReference>
<dbReference type="Gene3D" id="3.30.1370.50">
    <property type="entry name" value="R3H-like domain"/>
    <property type="match status" value="1"/>
</dbReference>
<dbReference type="Proteomes" id="UP000008237">
    <property type="component" value="Unassembled WGS sequence"/>
</dbReference>
<feature type="compositionally biased region" description="Basic and acidic residues" evidence="11">
    <location>
        <begin position="429"/>
        <end position="450"/>
    </location>
</feature>
<dbReference type="PhylomeDB" id="E2C3V1"/>
<dbReference type="Pfam" id="PF01422">
    <property type="entry name" value="zf-NF-X1"/>
    <property type="match status" value="8"/>
</dbReference>
<evidence type="ECO:0000259" key="12">
    <source>
        <dbReference type="PROSITE" id="PS50016"/>
    </source>
</evidence>
<keyword evidence="8" id="KW-0804">Transcription</keyword>
<evidence type="ECO:0000256" key="2">
    <source>
        <dbReference type="ARBA" id="ARBA00007269"/>
    </source>
</evidence>
<feature type="compositionally biased region" description="Polar residues" evidence="11">
    <location>
        <begin position="124"/>
        <end position="133"/>
    </location>
</feature>
<evidence type="ECO:0000256" key="5">
    <source>
        <dbReference type="ARBA" id="ARBA00022771"/>
    </source>
</evidence>
<dbReference type="OMA" id="HIKQNDY"/>
<feature type="compositionally biased region" description="Polar residues" evidence="11">
    <location>
        <begin position="1226"/>
        <end position="1238"/>
    </location>
</feature>
<dbReference type="Pfam" id="PF01424">
    <property type="entry name" value="R3H"/>
    <property type="match status" value="1"/>
</dbReference>
<dbReference type="InterPro" id="IPR001841">
    <property type="entry name" value="Znf_RING"/>
</dbReference>
<feature type="compositionally biased region" description="Low complexity" evidence="11">
    <location>
        <begin position="195"/>
        <end position="206"/>
    </location>
</feature>
<evidence type="ECO:0000256" key="4">
    <source>
        <dbReference type="ARBA" id="ARBA00022737"/>
    </source>
</evidence>
<evidence type="ECO:0000256" key="10">
    <source>
        <dbReference type="PROSITE-ProRule" id="PRU00175"/>
    </source>
</evidence>
<feature type="region of interest" description="Disordered" evidence="11">
    <location>
        <begin position="318"/>
        <end position="450"/>
    </location>
</feature>
<dbReference type="CDD" id="cd02643">
    <property type="entry name" value="R3H_NF-X1"/>
    <property type="match status" value="1"/>
</dbReference>
<keyword evidence="4" id="KW-0677">Repeat</keyword>
<dbReference type="InterPro" id="IPR001374">
    <property type="entry name" value="R3H_dom"/>
</dbReference>
<evidence type="ECO:0000256" key="7">
    <source>
        <dbReference type="ARBA" id="ARBA00023015"/>
    </source>
</evidence>
<dbReference type="InterPro" id="IPR000967">
    <property type="entry name" value="Znf_NFX1"/>
</dbReference>
<dbReference type="GO" id="GO:0005634">
    <property type="term" value="C:nucleus"/>
    <property type="evidence" value="ECO:0007669"/>
    <property type="project" value="UniProtKB-SubCell"/>
</dbReference>
<keyword evidence="3" id="KW-0479">Metal-binding</keyword>
<evidence type="ECO:0000313" key="15">
    <source>
        <dbReference type="EMBL" id="EFN77337.1"/>
    </source>
</evidence>
<dbReference type="InterPro" id="IPR034076">
    <property type="entry name" value="R3H_NF-X1"/>
</dbReference>
<keyword evidence="6" id="KW-0862">Zinc</keyword>
<dbReference type="CDD" id="cd06008">
    <property type="entry name" value="NF-X1-zinc-finger"/>
    <property type="match status" value="6"/>
</dbReference>
<dbReference type="PANTHER" id="PTHR12360:SF12">
    <property type="entry name" value="TRANSCRIPTIONAL REPRESSOR NF-X1"/>
    <property type="match status" value="1"/>
</dbReference>
<feature type="region of interest" description="Disordered" evidence="11">
    <location>
        <begin position="113"/>
        <end position="140"/>
    </location>
</feature>
<dbReference type="AlphaFoldDB" id="E2C3V1"/>
<feature type="domain" description="RING-type" evidence="13">
    <location>
        <begin position="507"/>
        <end position="554"/>
    </location>
</feature>
<feature type="region of interest" description="Disordered" evidence="11">
    <location>
        <begin position="464"/>
        <end position="486"/>
    </location>
</feature>
<keyword evidence="9" id="KW-0539">Nucleus</keyword>
<comment type="similarity">
    <text evidence="2">Belongs to the NFX1 family.</text>
</comment>
<accession>E2C3V1</accession>
<dbReference type="PROSITE" id="PS50016">
    <property type="entry name" value="ZF_PHD_2"/>
    <property type="match status" value="1"/>
</dbReference>
<dbReference type="InterPro" id="IPR034078">
    <property type="entry name" value="NFX1_fam"/>
</dbReference>
<dbReference type="STRING" id="610380.E2C3V1"/>
<evidence type="ECO:0000256" key="9">
    <source>
        <dbReference type="ARBA" id="ARBA00023242"/>
    </source>
</evidence>
<dbReference type="PANTHER" id="PTHR12360">
    <property type="entry name" value="NUCLEAR TRANSCRIPTION FACTOR, X-BOX BINDING 1 NFX1"/>
    <property type="match status" value="1"/>
</dbReference>
<feature type="region of interest" description="Disordered" evidence="11">
    <location>
        <begin position="1217"/>
        <end position="1238"/>
    </location>
</feature>
<keyword evidence="16" id="KW-1185">Reference proteome</keyword>
<sequence length="1262" mass="142470">MATWDGSCPAEEESNYFAYSGQNAPGTTVETCPYFVGNATGSSAYLPNIVSGNYYPPATGGQHMYEQIRSTSNAGFCTNILPMPSNMVPLGNAYQEHVLPNAPLVDGMRVSNSLQHSAKDTRPSRSISPSSHGNYHRNFKNSKITNNLHASMLEEDNSIQSSIVVNSNLHPMASEFVPNYTEFKRDRFNKRDSFNNRTTGNNFNANVQRYPPKSAMTDVSSSDNRYNKGERQYDNKRNMNYKQKNPYDAQVSPRFNYKDTYRTYNAKSYNKFQNKKYYNRRHETDTSSVEQYATERPITIESTGSFESNSVVDKNSVDAVSEDDSSNVNINVNRGETFPRENNENLESASSKSNVQRNGKPKRFNNHANTSNYYKYNPDNSDRSELVGRITRRYTGNSRSERYESNYKGRKNNFNLQTGPRSNGYSKRSGNEKLDDRDSRDGGGKDSNVETINYKEKKVENWRDRAENNGTTAHMQRRNLQKKLEIDDDASQRERLSEQLNRGTLECLVCYEHIKQNDYVWSCGNCYHVLHLKCIQKWATSSQIDKGWRCPACQNVSSIVPENYYCFCGKMKMPEWNRRDVAHSCGETCGRNLSKKGCVHKCTLLCHPGSCPQCVAMVTKYCGCGKTSQTLQCSAHKPLLCDSICGKDLPCGKHVCEKKCHQGECESCDKTVQQTCFCGKKTQEVLCRANVSDTYSCDNICNKKLDCGKHNCRKICHPGSCESCSLTPDKVVSCCCGQMPLTEIRESCLDPVPTCDKICSKTLKCGQPSNPHTCKAPCHMGECPECDLTSDVKCRCGNMDREIACRDLKSKADDARCEKRCKKKRSCGKHNCNQLCCIDIEHICPLPCSKTLSCGRHKCEQRCHIGRCPPCWQSSFDELYCECGAEVIYPPVPCGTRRPTCNRPCSRQHPCGHEVLHNCHSEPTCPPCSVLTQRWCHGKHELRKAVPCHVNEISCGLPCNKPLPCGRHKCITMCHSGSCEKPGQSCTQPCVITRELCGHICATPCHDGKCPDTPCKETVKVTCQCGHRTMSRTCVDNAREYQRIASNILASKMADMQLGHSVNLEEVFGQGAKKQNQLKTLECNDECKTIERNRRLALGLQIVNPDLSGKLMPRYSDYMKQWAKKDPHFCQMVHEKLTELVQLAKTSKHKSRSYSFDSMNREKRHFVHESCEHFGCESQAYDEEPKRNVVATAVKDKCWLPSYSLLEIVQRENGQRKVPGPVLNASKGNSSTKTVLSLPVKSQQLSTSKIPDKEIDYFDYRG</sequence>
<name>E2C3V1_HARSA</name>
<dbReference type="InterPro" id="IPR019787">
    <property type="entry name" value="Znf_PHD-finger"/>
</dbReference>
<dbReference type="SUPFAM" id="SSF57850">
    <property type="entry name" value="RING/U-box"/>
    <property type="match status" value="1"/>
</dbReference>
<organism evidence="16">
    <name type="scientific">Harpegnathos saltator</name>
    <name type="common">Jerdon's jumping ant</name>
    <dbReference type="NCBI Taxonomy" id="610380"/>
    <lineage>
        <taxon>Eukaryota</taxon>
        <taxon>Metazoa</taxon>
        <taxon>Ecdysozoa</taxon>
        <taxon>Arthropoda</taxon>
        <taxon>Hexapoda</taxon>
        <taxon>Insecta</taxon>
        <taxon>Pterygota</taxon>
        <taxon>Neoptera</taxon>
        <taxon>Endopterygota</taxon>
        <taxon>Hymenoptera</taxon>
        <taxon>Apocrita</taxon>
        <taxon>Aculeata</taxon>
        <taxon>Formicoidea</taxon>
        <taxon>Formicidae</taxon>
        <taxon>Ponerinae</taxon>
        <taxon>Ponerini</taxon>
        <taxon>Harpegnathos</taxon>
    </lineage>
</organism>
<evidence type="ECO:0000256" key="6">
    <source>
        <dbReference type="ARBA" id="ARBA00022833"/>
    </source>
</evidence>
<evidence type="ECO:0000256" key="1">
    <source>
        <dbReference type="ARBA" id="ARBA00004123"/>
    </source>
</evidence>
<dbReference type="SMART" id="SM00393">
    <property type="entry name" value="R3H"/>
    <property type="match status" value="1"/>
</dbReference>
<dbReference type="EMBL" id="GL452364">
    <property type="protein sequence ID" value="EFN77337.1"/>
    <property type="molecule type" value="Genomic_DNA"/>
</dbReference>
<dbReference type="FunCoup" id="E2C3V1">
    <property type="interactions" value="2492"/>
</dbReference>
<gene>
    <name evidence="15" type="ORF">EAI_14467</name>
</gene>
<dbReference type="InterPro" id="IPR036867">
    <property type="entry name" value="R3H_dom_sf"/>
</dbReference>
<dbReference type="PROSITE" id="PS51061">
    <property type="entry name" value="R3H"/>
    <property type="match status" value="1"/>
</dbReference>
<evidence type="ECO:0000256" key="8">
    <source>
        <dbReference type="ARBA" id="ARBA00023163"/>
    </source>
</evidence>
<evidence type="ECO:0000259" key="13">
    <source>
        <dbReference type="PROSITE" id="PS50089"/>
    </source>
</evidence>
<dbReference type="GO" id="GO:0000122">
    <property type="term" value="P:negative regulation of transcription by RNA polymerase II"/>
    <property type="evidence" value="ECO:0007669"/>
    <property type="project" value="TreeGrafter"/>
</dbReference>
<dbReference type="GO" id="GO:0008270">
    <property type="term" value="F:zinc ion binding"/>
    <property type="evidence" value="ECO:0007669"/>
    <property type="project" value="UniProtKB-KW"/>
</dbReference>
<keyword evidence="7" id="KW-0805">Transcription regulation</keyword>
<dbReference type="GO" id="GO:0000977">
    <property type="term" value="F:RNA polymerase II transcription regulatory region sequence-specific DNA binding"/>
    <property type="evidence" value="ECO:0007669"/>
    <property type="project" value="TreeGrafter"/>
</dbReference>
<keyword evidence="5 10" id="KW-0863">Zinc-finger</keyword>
<protein>
    <submittedName>
        <fullName evidence="15">Protein shuttle craft</fullName>
    </submittedName>
</protein>
<evidence type="ECO:0000259" key="14">
    <source>
        <dbReference type="PROSITE" id="PS51061"/>
    </source>
</evidence>
<feature type="compositionally biased region" description="Polar residues" evidence="11">
    <location>
        <begin position="345"/>
        <end position="357"/>
    </location>
</feature>
<dbReference type="SMART" id="SM00438">
    <property type="entry name" value="ZnF_NFX"/>
    <property type="match status" value="9"/>
</dbReference>
<proteinExistence type="inferred from homology"/>
<dbReference type="InParanoid" id="E2C3V1"/>
<dbReference type="KEGG" id="hst:105189673"/>
<feature type="domain" description="PHD-type" evidence="12">
    <location>
        <begin position="504"/>
        <end position="556"/>
    </location>
</feature>
<reference evidence="15 16" key="1">
    <citation type="journal article" date="2010" name="Science">
        <title>Genomic comparison of the ants Camponotus floridanus and Harpegnathos saltator.</title>
        <authorList>
            <person name="Bonasio R."/>
            <person name="Zhang G."/>
            <person name="Ye C."/>
            <person name="Mutti N.S."/>
            <person name="Fang X."/>
            <person name="Qin N."/>
            <person name="Donahue G."/>
            <person name="Yang P."/>
            <person name="Li Q."/>
            <person name="Li C."/>
            <person name="Zhang P."/>
            <person name="Huang Z."/>
            <person name="Berger S.L."/>
            <person name="Reinberg D."/>
            <person name="Wang J."/>
            <person name="Liebig J."/>
        </authorList>
    </citation>
    <scope>NUCLEOTIDE SEQUENCE [LARGE SCALE GENOMIC DNA]</scope>
    <source>
        <strain evidence="15 16">R22 G/1</strain>
    </source>
</reference>
<feature type="compositionally biased region" description="Basic and acidic residues" evidence="11">
    <location>
        <begin position="225"/>
        <end position="237"/>
    </location>
</feature>
<dbReference type="OrthoDB" id="6512771at2759"/>
<dbReference type="GO" id="GO:0000981">
    <property type="term" value="F:DNA-binding transcription factor activity, RNA polymerase II-specific"/>
    <property type="evidence" value="ECO:0007669"/>
    <property type="project" value="TreeGrafter"/>
</dbReference>
<comment type="subcellular location">
    <subcellularLocation>
        <location evidence="1">Nucleus</location>
    </subcellularLocation>
</comment>
<evidence type="ECO:0000256" key="11">
    <source>
        <dbReference type="SAM" id="MobiDB-lite"/>
    </source>
</evidence>
<feature type="region of interest" description="Disordered" evidence="11">
    <location>
        <begin position="191"/>
        <end position="254"/>
    </location>
</feature>
<feature type="compositionally biased region" description="Polar residues" evidence="11">
    <location>
        <begin position="412"/>
        <end position="428"/>
    </location>
</feature>
<dbReference type="PROSITE" id="PS50089">
    <property type="entry name" value="ZF_RING_2"/>
    <property type="match status" value="1"/>
</dbReference>
<feature type="domain" description="R3H" evidence="14">
    <location>
        <begin position="1130"/>
        <end position="1195"/>
    </location>
</feature>
<evidence type="ECO:0000256" key="3">
    <source>
        <dbReference type="ARBA" id="ARBA00022723"/>
    </source>
</evidence>